<evidence type="ECO:0000313" key="2">
    <source>
        <dbReference type="Proteomes" id="UP000034264"/>
    </source>
</evidence>
<name>A0A0G1M4Z2_9BACT</name>
<organism evidence="1 2">
    <name type="scientific">Candidatus Amesbacteria bacterium GW2011_GWC2_45_19</name>
    <dbReference type="NCBI Taxonomy" id="1618366"/>
    <lineage>
        <taxon>Bacteria</taxon>
        <taxon>Candidatus Amesiibacteriota</taxon>
    </lineage>
</organism>
<reference evidence="1 2" key="1">
    <citation type="journal article" date="2015" name="Nature">
        <title>rRNA introns, odd ribosomes, and small enigmatic genomes across a large radiation of phyla.</title>
        <authorList>
            <person name="Brown C.T."/>
            <person name="Hug L.A."/>
            <person name="Thomas B.C."/>
            <person name="Sharon I."/>
            <person name="Castelle C.J."/>
            <person name="Singh A."/>
            <person name="Wilkins M.J."/>
            <person name="Williams K.H."/>
            <person name="Banfield J.F."/>
        </authorList>
    </citation>
    <scope>NUCLEOTIDE SEQUENCE [LARGE SCALE GENOMIC DNA]</scope>
</reference>
<proteinExistence type="predicted"/>
<evidence type="ECO:0000313" key="1">
    <source>
        <dbReference type="EMBL" id="KKU03336.1"/>
    </source>
</evidence>
<accession>A0A0G1M4Z2</accession>
<dbReference type="EMBL" id="LCKS01000002">
    <property type="protein sequence ID" value="KKU03336.1"/>
    <property type="molecule type" value="Genomic_DNA"/>
</dbReference>
<dbReference type="AlphaFoldDB" id="A0A0G1M4Z2"/>
<protein>
    <recommendedName>
        <fullName evidence="3">DNA polymerase III delta N-terminal domain-containing protein</fullName>
    </recommendedName>
</protein>
<sequence length="175" mass="19699">MLILHGDDQVASRQALLTVKEGKSTLEFMGSNLTLDQLVNAVETNSLFGQANTVVIERAFAKKEISEYLTKNQDKDIIIWEPKDVSVKVKDFKNVQKFDLPKHIFKFLDSPSLSTLHLALSTAPVEVVFASLATRAHKRANTKWLQQLLIIDYKLKTGALPYNLTTALELWCAKL</sequence>
<dbReference type="Gene3D" id="3.40.50.300">
    <property type="entry name" value="P-loop containing nucleotide triphosphate hydrolases"/>
    <property type="match status" value="1"/>
</dbReference>
<evidence type="ECO:0008006" key="3">
    <source>
        <dbReference type="Google" id="ProtNLM"/>
    </source>
</evidence>
<gene>
    <name evidence="1" type="ORF">UX05_C0002G0092</name>
</gene>
<comment type="caution">
    <text evidence="1">The sequence shown here is derived from an EMBL/GenBank/DDBJ whole genome shotgun (WGS) entry which is preliminary data.</text>
</comment>
<dbReference type="Proteomes" id="UP000034264">
    <property type="component" value="Unassembled WGS sequence"/>
</dbReference>
<dbReference type="InterPro" id="IPR027417">
    <property type="entry name" value="P-loop_NTPase"/>
</dbReference>